<comment type="caution">
    <text evidence="1">The sequence shown here is derived from an EMBL/GenBank/DDBJ whole genome shotgun (WGS) entry which is preliminary data.</text>
</comment>
<name>A0A9D4ASX7_9SAUR</name>
<dbReference type="EMBL" id="JAHDVG010000486">
    <property type="protein sequence ID" value="KAH1167386.1"/>
    <property type="molecule type" value="Genomic_DNA"/>
</dbReference>
<proteinExistence type="predicted"/>
<gene>
    <name evidence="1" type="ORF">KIL84_002869</name>
</gene>
<dbReference type="Proteomes" id="UP000827986">
    <property type="component" value="Unassembled WGS sequence"/>
</dbReference>
<protein>
    <submittedName>
        <fullName evidence="1">Uncharacterized protein</fullName>
    </submittedName>
</protein>
<sequence length="107" mass="11490">METATGSVSLFSGSCIAMASPGAGVGRCCSEVLEPTYPQQASSWRNTINSGFLMRLFLSLSSKTSCPSIQSFVKYLCSGMSLPRFQVQVFYCQNCAGQSLRTLPPLS</sequence>
<keyword evidence="2" id="KW-1185">Reference proteome</keyword>
<evidence type="ECO:0000313" key="2">
    <source>
        <dbReference type="Proteomes" id="UP000827986"/>
    </source>
</evidence>
<organism evidence="1 2">
    <name type="scientific">Mauremys mutica</name>
    <name type="common">yellowpond turtle</name>
    <dbReference type="NCBI Taxonomy" id="74926"/>
    <lineage>
        <taxon>Eukaryota</taxon>
        <taxon>Metazoa</taxon>
        <taxon>Chordata</taxon>
        <taxon>Craniata</taxon>
        <taxon>Vertebrata</taxon>
        <taxon>Euteleostomi</taxon>
        <taxon>Archelosauria</taxon>
        <taxon>Testudinata</taxon>
        <taxon>Testudines</taxon>
        <taxon>Cryptodira</taxon>
        <taxon>Durocryptodira</taxon>
        <taxon>Testudinoidea</taxon>
        <taxon>Geoemydidae</taxon>
        <taxon>Geoemydinae</taxon>
        <taxon>Mauremys</taxon>
    </lineage>
</organism>
<evidence type="ECO:0000313" key="1">
    <source>
        <dbReference type="EMBL" id="KAH1167386.1"/>
    </source>
</evidence>
<dbReference type="AlphaFoldDB" id="A0A9D4ASX7"/>
<reference evidence="1" key="1">
    <citation type="submission" date="2021-09" db="EMBL/GenBank/DDBJ databases">
        <title>The genome of Mauremys mutica provides insights into the evolution of semi-aquatic lifestyle.</title>
        <authorList>
            <person name="Gong S."/>
            <person name="Gao Y."/>
        </authorList>
    </citation>
    <scope>NUCLEOTIDE SEQUENCE</scope>
    <source>
        <strain evidence="1">MM-2020</strain>
        <tissue evidence="1">Muscle</tissue>
    </source>
</reference>
<accession>A0A9D4ASX7</accession>